<proteinExistence type="predicted"/>
<reference evidence="2 3" key="1">
    <citation type="submission" date="2016-07" db="EMBL/GenBank/DDBJ databases">
        <title>Pervasive Adenine N6-methylation of Active Genes in Fungi.</title>
        <authorList>
            <consortium name="DOE Joint Genome Institute"/>
            <person name="Mondo S.J."/>
            <person name="Dannebaum R.O."/>
            <person name="Kuo R.C."/>
            <person name="Labutti K."/>
            <person name="Haridas S."/>
            <person name="Kuo A."/>
            <person name="Salamov A."/>
            <person name="Ahrendt S.R."/>
            <person name="Lipzen A."/>
            <person name="Sullivan W."/>
            <person name="Andreopoulos W.B."/>
            <person name="Clum A."/>
            <person name="Lindquist E."/>
            <person name="Daum C."/>
            <person name="Ramamoorthy G.K."/>
            <person name="Gryganskyi A."/>
            <person name="Culley D."/>
            <person name="Magnuson J.K."/>
            <person name="James T.Y."/>
            <person name="O'Malley M.A."/>
            <person name="Stajich J.E."/>
            <person name="Spatafora J.W."/>
            <person name="Visel A."/>
            <person name="Grigoriev I.V."/>
        </authorList>
    </citation>
    <scope>NUCLEOTIDE SEQUENCE [LARGE SCALE GENOMIC DNA]</scope>
    <source>
        <strain evidence="2 3">CBS 129021</strain>
    </source>
</reference>
<feature type="region of interest" description="Disordered" evidence="1">
    <location>
        <begin position="87"/>
        <end position="114"/>
    </location>
</feature>
<comment type="caution">
    <text evidence="2">The sequence shown here is derived from an EMBL/GenBank/DDBJ whole genome shotgun (WGS) entry which is preliminary data.</text>
</comment>
<dbReference type="GeneID" id="63774626"/>
<accession>A0A1Y2DUS6</accession>
<keyword evidence="3" id="KW-1185">Reference proteome</keyword>
<name>A0A1Y2DUS6_9PEZI</name>
<dbReference type="EMBL" id="MCFJ01000008">
    <property type="protein sequence ID" value="ORY63030.1"/>
    <property type="molecule type" value="Genomic_DNA"/>
</dbReference>
<evidence type="ECO:0000256" key="1">
    <source>
        <dbReference type="SAM" id="MobiDB-lite"/>
    </source>
</evidence>
<organism evidence="2 3">
    <name type="scientific">Pseudomassariella vexata</name>
    <dbReference type="NCBI Taxonomy" id="1141098"/>
    <lineage>
        <taxon>Eukaryota</taxon>
        <taxon>Fungi</taxon>
        <taxon>Dikarya</taxon>
        <taxon>Ascomycota</taxon>
        <taxon>Pezizomycotina</taxon>
        <taxon>Sordariomycetes</taxon>
        <taxon>Xylariomycetidae</taxon>
        <taxon>Amphisphaeriales</taxon>
        <taxon>Pseudomassariaceae</taxon>
        <taxon>Pseudomassariella</taxon>
    </lineage>
</organism>
<gene>
    <name evidence="2" type="ORF">BCR38DRAFT_410000</name>
</gene>
<evidence type="ECO:0000313" key="3">
    <source>
        <dbReference type="Proteomes" id="UP000193689"/>
    </source>
</evidence>
<dbReference type="AlphaFoldDB" id="A0A1Y2DUS6"/>
<dbReference type="Proteomes" id="UP000193689">
    <property type="component" value="Unassembled WGS sequence"/>
</dbReference>
<dbReference type="RefSeq" id="XP_040714687.1">
    <property type="nucleotide sequence ID" value="XM_040858414.1"/>
</dbReference>
<dbReference type="InParanoid" id="A0A1Y2DUS6"/>
<sequence>MTNMRRISIRVFYELSELNPISPQVETESSPEDAVFSVWGESGSESKYASGEDNDMLQSPFPTQTMATGGKKKYRQKIVAENAKSKTEINIQQDEEATETAANSESKDKGIPDTAANTVKNKMKITKDAVVAAAKPYTGSLIVPYRAFADKTANSPCPLEDSSSCLPFIHHVLGSWSKTPSSVQLNNFSVF</sequence>
<protein>
    <submittedName>
        <fullName evidence="2">Uncharacterized protein</fullName>
    </submittedName>
</protein>
<evidence type="ECO:0000313" key="2">
    <source>
        <dbReference type="EMBL" id="ORY63030.1"/>
    </source>
</evidence>